<feature type="compositionally biased region" description="Basic and acidic residues" evidence="1">
    <location>
        <begin position="58"/>
        <end position="68"/>
    </location>
</feature>
<reference evidence="2" key="1">
    <citation type="submission" date="2019-08" db="EMBL/GenBank/DDBJ databases">
        <authorList>
            <person name="Kucharzyk K."/>
            <person name="Murdoch R.W."/>
            <person name="Higgins S."/>
            <person name="Loffler F."/>
        </authorList>
    </citation>
    <scope>NUCLEOTIDE SEQUENCE</scope>
</reference>
<feature type="region of interest" description="Disordered" evidence="1">
    <location>
        <begin position="48"/>
        <end position="68"/>
    </location>
</feature>
<sequence>MRGVADHGGRGGRQLGTKRQGVALFKHPAAGGPYQVFITVPGGRVGDEPLPDAGRIPPRRERAALAVP</sequence>
<comment type="caution">
    <text evidence="2">The sequence shown here is derived from an EMBL/GenBank/DDBJ whole genome shotgun (WGS) entry which is preliminary data.</text>
</comment>
<gene>
    <name evidence="2" type="ORF">SDC9_141141</name>
</gene>
<organism evidence="2">
    <name type="scientific">bioreactor metagenome</name>
    <dbReference type="NCBI Taxonomy" id="1076179"/>
    <lineage>
        <taxon>unclassified sequences</taxon>
        <taxon>metagenomes</taxon>
        <taxon>ecological metagenomes</taxon>
    </lineage>
</organism>
<evidence type="ECO:0000313" key="2">
    <source>
        <dbReference type="EMBL" id="MPM93999.1"/>
    </source>
</evidence>
<protein>
    <submittedName>
        <fullName evidence="2">Uncharacterized protein</fullName>
    </submittedName>
</protein>
<accession>A0A645DXK3</accession>
<dbReference type="EMBL" id="VSSQ01040697">
    <property type="protein sequence ID" value="MPM93999.1"/>
    <property type="molecule type" value="Genomic_DNA"/>
</dbReference>
<dbReference type="AlphaFoldDB" id="A0A645DXK3"/>
<proteinExistence type="predicted"/>
<evidence type="ECO:0000256" key="1">
    <source>
        <dbReference type="SAM" id="MobiDB-lite"/>
    </source>
</evidence>
<name>A0A645DXK3_9ZZZZ</name>